<dbReference type="Proteomes" id="UP000178710">
    <property type="component" value="Unassembled WGS sequence"/>
</dbReference>
<keyword evidence="1" id="KW-0812">Transmembrane</keyword>
<comment type="caution">
    <text evidence="2">The sequence shown here is derived from an EMBL/GenBank/DDBJ whole genome shotgun (WGS) entry which is preliminary data.</text>
</comment>
<gene>
    <name evidence="2" type="ORF">A3C12_02370</name>
</gene>
<sequence>MILSRRPTRISWVQLAGLLTIVLDFGVSFWVELAQNGYWFWQYDKILHTIAGIGAAAAFLPYAKRPSEAVIATLFLGIAWEILEIVFIPPVEYGGFGWYLLDTAGDLIVEIIGAFLILWCLKKLNARQ</sequence>
<evidence type="ECO:0000313" key="2">
    <source>
        <dbReference type="EMBL" id="OHA02072.1"/>
    </source>
</evidence>
<feature type="transmembrane region" description="Helical" evidence="1">
    <location>
        <begin position="12"/>
        <end position="31"/>
    </location>
</feature>
<dbReference type="AlphaFoldDB" id="A0A1G2KTY8"/>
<dbReference type="EMBL" id="MHQK01000011">
    <property type="protein sequence ID" value="OHA02072.1"/>
    <property type="molecule type" value="Genomic_DNA"/>
</dbReference>
<feature type="transmembrane region" description="Helical" evidence="1">
    <location>
        <begin position="70"/>
        <end position="90"/>
    </location>
</feature>
<keyword evidence="1" id="KW-0472">Membrane</keyword>
<reference evidence="2 3" key="1">
    <citation type="journal article" date="2016" name="Nat. Commun.">
        <title>Thousands of microbial genomes shed light on interconnected biogeochemical processes in an aquifer system.</title>
        <authorList>
            <person name="Anantharaman K."/>
            <person name="Brown C.T."/>
            <person name="Hug L.A."/>
            <person name="Sharon I."/>
            <person name="Castelle C.J."/>
            <person name="Probst A.J."/>
            <person name="Thomas B.C."/>
            <person name="Singh A."/>
            <person name="Wilkins M.J."/>
            <person name="Karaoz U."/>
            <person name="Brodie E.L."/>
            <person name="Williams K.H."/>
            <person name="Hubbard S.S."/>
            <person name="Banfield J.F."/>
        </authorList>
    </citation>
    <scope>NUCLEOTIDE SEQUENCE [LARGE SCALE GENOMIC DNA]</scope>
</reference>
<keyword evidence="1" id="KW-1133">Transmembrane helix</keyword>
<feature type="transmembrane region" description="Helical" evidence="1">
    <location>
        <begin position="96"/>
        <end position="121"/>
    </location>
</feature>
<evidence type="ECO:0000256" key="1">
    <source>
        <dbReference type="SAM" id="Phobius"/>
    </source>
</evidence>
<organism evidence="2 3">
    <name type="scientific">Candidatus Sungbacteria bacterium RIFCSPHIGHO2_02_FULL_49_20</name>
    <dbReference type="NCBI Taxonomy" id="1802272"/>
    <lineage>
        <taxon>Bacteria</taxon>
        <taxon>Candidatus Sungiibacteriota</taxon>
    </lineage>
</organism>
<evidence type="ECO:0000313" key="3">
    <source>
        <dbReference type="Proteomes" id="UP000178710"/>
    </source>
</evidence>
<protein>
    <submittedName>
        <fullName evidence="2">Uncharacterized protein</fullName>
    </submittedName>
</protein>
<accession>A0A1G2KTY8</accession>
<feature type="transmembrane region" description="Helical" evidence="1">
    <location>
        <begin position="46"/>
        <end position="63"/>
    </location>
</feature>
<name>A0A1G2KTY8_9BACT</name>
<proteinExistence type="predicted"/>